<evidence type="ECO:0000313" key="4">
    <source>
        <dbReference type="Proteomes" id="UP000251314"/>
    </source>
</evidence>
<feature type="chain" id="PRO_5016437845" evidence="2">
    <location>
        <begin position="26"/>
        <end position="504"/>
    </location>
</feature>
<dbReference type="VEuPathDB" id="FungiDB:PC110_g148"/>
<dbReference type="EMBL" id="MJFZ01000002">
    <property type="protein sequence ID" value="RAW43710.1"/>
    <property type="molecule type" value="Genomic_DNA"/>
</dbReference>
<feature type="signal peptide" evidence="2">
    <location>
        <begin position="1"/>
        <end position="25"/>
    </location>
</feature>
<keyword evidence="4" id="KW-1185">Reference proteome</keyword>
<dbReference type="Proteomes" id="UP000251314">
    <property type="component" value="Unassembled WGS sequence"/>
</dbReference>
<evidence type="ECO:0000256" key="2">
    <source>
        <dbReference type="SAM" id="SignalP"/>
    </source>
</evidence>
<accession>A0A329T504</accession>
<dbReference type="AlphaFoldDB" id="A0A329T504"/>
<evidence type="ECO:0000256" key="1">
    <source>
        <dbReference type="SAM" id="MobiDB-lite"/>
    </source>
</evidence>
<feature type="region of interest" description="Disordered" evidence="1">
    <location>
        <begin position="400"/>
        <end position="429"/>
    </location>
</feature>
<name>A0A329T504_9STRA</name>
<reference evidence="3 4" key="1">
    <citation type="submission" date="2018-01" db="EMBL/GenBank/DDBJ databases">
        <title>Draft genome of the strawberry crown rot pathogen Phytophthora cactorum.</title>
        <authorList>
            <person name="Armitage A.D."/>
            <person name="Lysoe E."/>
            <person name="Nellist C.F."/>
            <person name="Harrison R.J."/>
            <person name="Brurberg M.B."/>
        </authorList>
    </citation>
    <scope>NUCLEOTIDE SEQUENCE [LARGE SCALE GENOMIC DNA]</scope>
    <source>
        <strain evidence="3 4">10300</strain>
    </source>
</reference>
<dbReference type="OrthoDB" id="206880at2759"/>
<organism evidence="3 4">
    <name type="scientific">Phytophthora cactorum</name>
    <dbReference type="NCBI Taxonomy" id="29920"/>
    <lineage>
        <taxon>Eukaryota</taxon>
        <taxon>Sar</taxon>
        <taxon>Stramenopiles</taxon>
        <taxon>Oomycota</taxon>
        <taxon>Peronosporomycetes</taxon>
        <taxon>Peronosporales</taxon>
        <taxon>Peronosporaceae</taxon>
        <taxon>Phytophthora</taxon>
    </lineage>
</organism>
<comment type="caution">
    <text evidence="3">The sequence shown here is derived from an EMBL/GenBank/DDBJ whole genome shotgun (WGS) entry which is preliminary data.</text>
</comment>
<sequence length="504" mass="56566">MKMKWCVTFSFMNLVIHHLNWFVKALDKLENDVDIDIPRSDNVNDENNKYETGASTNTATIKTNAPKDQKARDRFESRKKLEALLSASLKNVGGGALRKPRWRLEAEAESEVSPFMSDAEAMEPLQVFRSAVLSVLFVVNLREMLMAKKLAEKESAMRDFESMLRVYFDATRMWLGKVVRTPLLSLLQDASLDADISTRSGLTGFSVRGFAKKFGDILARRPPPPAQSLTSNGQLSESVVDPTKLLKLKVRMRGILQALSKAIEKKEVPSGILDFWKRISTDGVYFPPSYQLFNEERQSLEFDALGATRRMNFAGSTLVGQNENWRNEEFASRNDHEFSRFNVVTVNFLLVRILIPHVILQPWNVGIGSKNIGKQTAANLTSLATLLYCVCRQLSPLPAPAEHSETSFLGRRRSKTGATSQPSSSDGNPVLSEIDPALIAAEPQEEEHSADTSFMSIDEIGRRLMSDKIFPSEDSQVVQVVKEHHILLQETLIRLRSQLHGSQV</sequence>
<evidence type="ECO:0000313" key="3">
    <source>
        <dbReference type="EMBL" id="RAW43710.1"/>
    </source>
</evidence>
<protein>
    <submittedName>
        <fullName evidence="3">Uncharacterized protein</fullName>
    </submittedName>
</protein>
<proteinExistence type="predicted"/>
<gene>
    <name evidence="3" type="ORF">PC110_g148</name>
</gene>
<feature type="compositionally biased region" description="Polar residues" evidence="1">
    <location>
        <begin position="416"/>
        <end position="427"/>
    </location>
</feature>
<keyword evidence="2" id="KW-0732">Signal</keyword>